<dbReference type="InterPro" id="IPR036526">
    <property type="entry name" value="C-N_Hydrolase_sf"/>
</dbReference>
<gene>
    <name evidence="2" type="ORF">FAZ69_15740</name>
</gene>
<protein>
    <submittedName>
        <fullName evidence="2">Uncharacterized protein</fullName>
    </submittedName>
</protein>
<dbReference type="EMBL" id="SWJE01000008">
    <property type="protein sequence ID" value="TKC87738.1"/>
    <property type="molecule type" value="Genomic_DNA"/>
</dbReference>
<dbReference type="RefSeq" id="WP_136896001.1">
    <property type="nucleotide sequence ID" value="NZ_SWJE01000008.1"/>
</dbReference>
<proteinExistence type="predicted"/>
<comment type="caution">
    <text evidence="2">The sequence shown here is derived from an EMBL/GenBank/DDBJ whole genome shotgun (WGS) entry which is preliminary data.</text>
</comment>
<feature type="region of interest" description="Disordered" evidence="1">
    <location>
        <begin position="437"/>
        <end position="464"/>
    </location>
</feature>
<dbReference type="SUPFAM" id="SSF56317">
    <property type="entry name" value="Carbon-nitrogen hydrolase"/>
    <property type="match status" value="1"/>
</dbReference>
<accession>A0A4U1I3D6</accession>
<dbReference type="AlphaFoldDB" id="A0A4U1I3D6"/>
<dbReference type="Gene3D" id="3.60.110.10">
    <property type="entry name" value="Carbon-nitrogen hydrolase"/>
    <property type="match status" value="1"/>
</dbReference>
<dbReference type="OrthoDB" id="1736849at2"/>
<sequence>MPAKKLIVCIWSVPTQHSQTVPLNVRMHGLKKAVHYANSLIDASGRSDGISPKGVFVAPEYLFARPAATPNHTVGMTRHIEESDQDDLFREMIALSREVRDLLIIPGTVAWRRPFGRIEESVDAVRQNAGLLFGGDLRQPVSGPLYGVVPAMSSGNKLAKLGSVGLVDADEFRAENTAYVLLNGTLLFKYNKRSDFHEVLTPTGGTIHVPGILDGRFEVRTNEAVPRTIQFGLEICLDHSYGTLRRATQRGRVDVHIITSAATTLIPSHVAVKHNGYLVHACSNQWQSEVRLEGWSVPHFNESGSAPLRLYDLTLNSLGSEPQAEPAPLPLPPMSLPPSPATLFPPSPAMFFPLSPAMLFPPPLPMSFTPSLLMSLLSWPVTSFLPLPATSLPPSPATSFPLSPPLTVPPQPQPALRSVAFPVPMNANTRVIRTTTSKRAEPMRPNNGAIPTAFYNGPKGTVKK</sequence>
<keyword evidence="3" id="KW-1185">Reference proteome</keyword>
<evidence type="ECO:0000256" key="1">
    <source>
        <dbReference type="SAM" id="MobiDB-lite"/>
    </source>
</evidence>
<reference evidence="2 3" key="1">
    <citation type="submission" date="2019-04" db="EMBL/GenBank/DDBJ databases">
        <title>Trinickia sp. 7GSK02, isolated from subtropical forest soil.</title>
        <authorList>
            <person name="Gao Z.-H."/>
            <person name="Qiu L.-H."/>
        </authorList>
    </citation>
    <scope>NUCLEOTIDE SEQUENCE [LARGE SCALE GENOMIC DNA]</scope>
    <source>
        <strain evidence="2 3">7GSK02</strain>
    </source>
</reference>
<dbReference type="Proteomes" id="UP000305539">
    <property type="component" value="Unassembled WGS sequence"/>
</dbReference>
<evidence type="ECO:0000313" key="2">
    <source>
        <dbReference type="EMBL" id="TKC87738.1"/>
    </source>
</evidence>
<name>A0A4U1I3D6_9BURK</name>
<organism evidence="2 3">
    <name type="scientific">Trinickia terrae</name>
    <dbReference type="NCBI Taxonomy" id="2571161"/>
    <lineage>
        <taxon>Bacteria</taxon>
        <taxon>Pseudomonadati</taxon>
        <taxon>Pseudomonadota</taxon>
        <taxon>Betaproteobacteria</taxon>
        <taxon>Burkholderiales</taxon>
        <taxon>Burkholderiaceae</taxon>
        <taxon>Trinickia</taxon>
    </lineage>
</organism>
<evidence type="ECO:0000313" key="3">
    <source>
        <dbReference type="Proteomes" id="UP000305539"/>
    </source>
</evidence>